<reference evidence="3" key="1">
    <citation type="journal article" date="2019" name="Database">
        <title>The radish genome database (RadishGD): an integrated information resource for radish genomics.</title>
        <authorList>
            <person name="Yu H.J."/>
            <person name="Baek S."/>
            <person name="Lee Y.J."/>
            <person name="Cho A."/>
            <person name="Mun J.H."/>
        </authorList>
    </citation>
    <scope>NUCLEOTIDE SEQUENCE [LARGE SCALE GENOMIC DNA]</scope>
    <source>
        <strain evidence="3">cv. WK10039</strain>
    </source>
</reference>
<dbReference type="SUPFAM" id="SSF53098">
    <property type="entry name" value="Ribonuclease H-like"/>
    <property type="match status" value="1"/>
</dbReference>
<feature type="domain" description="Reverse transcriptase zinc-binding" evidence="2">
    <location>
        <begin position="173"/>
        <end position="247"/>
    </location>
</feature>
<evidence type="ECO:0000313" key="4">
    <source>
        <dbReference type="RefSeq" id="XP_056848923.1"/>
    </source>
</evidence>
<dbReference type="Pfam" id="PF13966">
    <property type="entry name" value="zf-RVT"/>
    <property type="match status" value="1"/>
</dbReference>
<evidence type="ECO:0000259" key="1">
    <source>
        <dbReference type="Pfam" id="PF13456"/>
    </source>
</evidence>
<dbReference type="InterPro" id="IPR012337">
    <property type="entry name" value="RNaseH-like_sf"/>
</dbReference>
<dbReference type="InterPro" id="IPR002156">
    <property type="entry name" value="RNaseH_domain"/>
</dbReference>
<dbReference type="PANTHER" id="PTHR34146:SF3">
    <property type="entry name" value="POLYNUCLEOTIDYL TRANSFERASE, RIBONUCLEASE H-LIKE SUPERFAMILY PROTEIN"/>
    <property type="match status" value="1"/>
</dbReference>
<reference evidence="4" key="2">
    <citation type="submission" date="2025-08" db="UniProtKB">
        <authorList>
            <consortium name="RefSeq"/>
        </authorList>
    </citation>
    <scope>IDENTIFICATION</scope>
    <source>
        <tissue evidence="4">Leaf</tissue>
    </source>
</reference>
<dbReference type="KEGG" id="rsz:108820218"/>
<dbReference type="InterPro" id="IPR044730">
    <property type="entry name" value="RNase_H-like_dom_plant"/>
</dbReference>
<dbReference type="GeneID" id="108820218"/>
<dbReference type="Proteomes" id="UP000504610">
    <property type="component" value="Chromosome 8"/>
</dbReference>
<feature type="domain" description="RNase H type-1" evidence="1">
    <location>
        <begin position="357"/>
        <end position="477"/>
    </location>
</feature>
<dbReference type="AlphaFoldDB" id="A0A9W3CBS3"/>
<organism evidence="3 4">
    <name type="scientific">Raphanus sativus</name>
    <name type="common">Radish</name>
    <name type="synonym">Raphanus raphanistrum var. sativus</name>
    <dbReference type="NCBI Taxonomy" id="3726"/>
    <lineage>
        <taxon>Eukaryota</taxon>
        <taxon>Viridiplantae</taxon>
        <taxon>Streptophyta</taxon>
        <taxon>Embryophyta</taxon>
        <taxon>Tracheophyta</taxon>
        <taxon>Spermatophyta</taxon>
        <taxon>Magnoliopsida</taxon>
        <taxon>eudicotyledons</taxon>
        <taxon>Gunneridae</taxon>
        <taxon>Pentapetalae</taxon>
        <taxon>rosids</taxon>
        <taxon>malvids</taxon>
        <taxon>Brassicales</taxon>
        <taxon>Brassicaceae</taxon>
        <taxon>Brassiceae</taxon>
        <taxon>Raphanus</taxon>
    </lineage>
</organism>
<evidence type="ECO:0000313" key="3">
    <source>
        <dbReference type="Proteomes" id="UP000504610"/>
    </source>
</evidence>
<dbReference type="GO" id="GO:0003676">
    <property type="term" value="F:nucleic acid binding"/>
    <property type="evidence" value="ECO:0007669"/>
    <property type="project" value="InterPro"/>
</dbReference>
<accession>A0A9W3CBS3</accession>
<dbReference type="Gene3D" id="3.30.420.10">
    <property type="entry name" value="Ribonuclease H-like superfamily/Ribonuclease H"/>
    <property type="match status" value="1"/>
</dbReference>
<protein>
    <submittedName>
        <fullName evidence="4">Uncharacterized protein LOC108820218</fullName>
    </submittedName>
</protein>
<dbReference type="CDD" id="cd06222">
    <property type="entry name" value="RNase_H_like"/>
    <property type="match status" value="1"/>
</dbReference>
<dbReference type="OrthoDB" id="1112345at2759"/>
<dbReference type="InterPro" id="IPR026960">
    <property type="entry name" value="RVT-Znf"/>
</dbReference>
<dbReference type="GO" id="GO:0004523">
    <property type="term" value="F:RNA-DNA hybrid ribonuclease activity"/>
    <property type="evidence" value="ECO:0007669"/>
    <property type="project" value="InterPro"/>
</dbReference>
<dbReference type="InterPro" id="IPR036397">
    <property type="entry name" value="RNaseH_sf"/>
</dbReference>
<dbReference type="RefSeq" id="XP_056848923.1">
    <property type="nucleotide sequence ID" value="XM_056992943.1"/>
</dbReference>
<gene>
    <name evidence="4" type="primary">LOC108820218</name>
</gene>
<keyword evidence="3" id="KW-1185">Reference proteome</keyword>
<dbReference type="Pfam" id="PF13456">
    <property type="entry name" value="RVT_3"/>
    <property type="match status" value="1"/>
</dbReference>
<proteinExistence type="predicted"/>
<name>A0A9W3CBS3_RAPSA</name>
<sequence length="489" mass="54317">MCWLAWDKLTKPKGTGGLGLRDIQIFNQALLAKIAWRILTAPNCLLARVLTGKYCHKKSFLDVKVPAVCSHGWRSILHGRDLLQENLGKAIGNVIDLRVSDLLTDSLQWNKERIDKLLPGFGHLIQQIKPSKEGVEDIYVWLPLTSGVYSTKSGYNSRNQSEGIATSQDMPPNLSLPLEFSWIKDIWSVKTAPKLILFLWSIAQGALPLGKELQRRGINTDTQCPCCKEEETAMHVFFQCPFAKEVWRLAPLSSPVHLAAEADFQDLAVMARTIVCLPPTGVRVPILPWIVWFLWLARNKLIFENKTAQPMEIITKSIAAALEWNQAQDNAKEKEALPMKTNRLQEANAARSHRCSVDAAWDSNRNRAGIAWRLTGSHLAAPLSGTRIIEDVGSPLMAEALALQEGIARARDLGFSPVSFYSDCATLIRAISSQNQVKEIYGVLQDIKALSSSFDSIGYLHIPRSQNSDVDLLAKKALKASFVSSILMG</sequence>
<evidence type="ECO:0000259" key="2">
    <source>
        <dbReference type="Pfam" id="PF13966"/>
    </source>
</evidence>
<dbReference type="PANTHER" id="PTHR34146">
    <property type="entry name" value="POLYNUCLEOTIDYL TRANSFERASE, RIBONUCLEASE H-LIKE SUPERFAMILY PROTEIN-RELATED"/>
    <property type="match status" value="1"/>
</dbReference>